<feature type="compositionally biased region" description="Basic and acidic residues" evidence="1">
    <location>
        <begin position="93"/>
        <end position="110"/>
    </location>
</feature>
<feature type="region of interest" description="Disordered" evidence="1">
    <location>
        <begin position="30"/>
        <end position="50"/>
    </location>
</feature>
<proteinExistence type="predicted"/>
<dbReference type="EMBL" id="CAMAPE010000054">
    <property type="protein sequence ID" value="CAH9110873.1"/>
    <property type="molecule type" value="Genomic_DNA"/>
</dbReference>
<organism evidence="2 3">
    <name type="scientific">Cuscuta europaea</name>
    <name type="common">European dodder</name>
    <dbReference type="NCBI Taxonomy" id="41803"/>
    <lineage>
        <taxon>Eukaryota</taxon>
        <taxon>Viridiplantae</taxon>
        <taxon>Streptophyta</taxon>
        <taxon>Embryophyta</taxon>
        <taxon>Tracheophyta</taxon>
        <taxon>Spermatophyta</taxon>
        <taxon>Magnoliopsida</taxon>
        <taxon>eudicotyledons</taxon>
        <taxon>Gunneridae</taxon>
        <taxon>Pentapetalae</taxon>
        <taxon>asterids</taxon>
        <taxon>lamiids</taxon>
        <taxon>Solanales</taxon>
        <taxon>Convolvulaceae</taxon>
        <taxon>Cuscuteae</taxon>
        <taxon>Cuscuta</taxon>
        <taxon>Cuscuta subgen. Cuscuta</taxon>
    </lineage>
</organism>
<evidence type="ECO:0000313" key="2">
    <source>
        <dbReference type="EMBL" id="CAH9110873.1"/>
    </source>
</evidence>
<evidence type="ECO:0000256" key="1">
    <source>
        <dbReference type="SAM" id="MobiDB-lite"/>
    </source>
</evidence>
<gene>
    <name evidence="2" type="ORF">CEURO_LOCUS18990</name>
</gene>
<keyword evidence="3" id="KW-1185">Reference proteome</keyword>
<name>A0A9P0ZSI1_CUSEU</name>
<feature type="region of interest" description="Disordered" evidence="1">
    <location>
        <begin position="72"/>
        <end position="110"/>
    </location>
</feature>
<evidence type="ECO:0000313" key="3">
    <source>
        <dbReference type="Proteomes" id="UP001152484"/>
    </source>
</evidence>
<reference evidence="2" key="1">
    <citation type="submission" date="2022-07" db="EMBL/GenBank/DDBJ databases">
        <authorList>
            <person name="Macas J."/>
            <person name="Novak P."/>
            <person name="Neumann P."/>
        </authorList>
    </citation>
    <scope>NUCLEOTIDE SEQUENCE</scope>
</reference>
<accession>A0A9P0ZSI1</accession>
<dbReference type="AlphaFoldDB" id="A0A9P0ZSI1"/>
<protein>
    <submittedName>
        <fullName evidence="2">Uncharacterized protein</fullName>
    </submittedName>
</protein>
<dbReference type="Proteomes" id="UP001152484">
    <property type="component" value="Unassembled WGS sequence"/>
</dbReference>
<comment type="caution">
    <text evidence="2">The sequence shown here is derived from an EMBL/GenBank/DDBJ whole genome shotgun (WGS) entry which is preliminary data.</text>
</comment>
<sequence length="110" mass="12427">MSKSAIYMCVRIRYLFLKSINKRRLPHCESIFSPESSTNRSGRRPRPSSAAIFLGNDHDGKHSTTGFAFEETLELSSHAGEVQEQDNRTSGTGDKHHRGETVNRKGVHRE</sequence>